<protein>
    <recommendedName>
        <fullName evidence="6">Molecular chaperone Skp</fullName>
    </recommendedName>
</protein>
<evidence type="ECO:0000256" key="1">
    <source>
        <dbReference type="ARBA" id="ARBA00009091"/>
    </source>
</evidence>
<dbReference type="AlphaFoldDB" id="A0A1F7RHJ8"/>
<dbReference type="Pfam" id="PF03938">
    <property type="entry name" value="OmpH"/>
    <property type="match status" value="1"/>
</dbReference>
<keyword evidence="3" id="KW-0175">Coiled coil</keyword>
<dbReference type="InterPro" id="IPR005632">
    <property type="entry name" value="Chaperone_Skp"/>
</dbReference>
<evidence type="ECO:0000313" key="4">
    <source>
        <dbReference type="EMBL" id="OGL41036.1"/>
    </source>
</evidence>
<evidence type="ECO:0000256" key="3">
    <source>
        <dbReference type="SAM" id="Coils"/>
    </source>
</evidence>
<dbReference type="GO" id="GO:0005829">
    <property type="term" value="C:cytosol"/>
    <property type="evidence" value="ECO:0007669"/>
    <property type="project" value="TreeGrafter"/>
</dbReference>
<dbReference type="GO" id="GO:0050821">
    <property type="term" value="P:protein stabilization"/>
    <property type="evidence" value="ECO:0007669"/>
    <property type="project" value="TreeGrafter"/>
</dbReference>
<dbReference type="Gene3D" id="3.30.910.20">
    <property type="entry name" value="Skp domain"/>
    <property type="match status" value="1"/>
</dbReference>
<dbReference type="GO" id="GO:0051082">
    <property type="term" value="F:unfolded protein binding"/>
    <property type="evidence" value="ECO:0007669"/>
    <property type="project" value="InterPro"/>
</dbReference>
<reference evidence="4 5" key="1">
    <citation type="journal article" date="2016" name="Nat. Commun.">
        <title>Thousands of microbial genomes shed light on interconnected biogeochemical processes in an aquifer system.</title>
        <authorList>
            <person name="Anantharaman K."/>
            <person name="Brown C.T."/>
            <person name="Hug L.A."/>
            <person name="Sharon I."/>
            <person name="Castelle C.J."/>
            <person name="Probst A.J."/>
            <person name="Thomas B.C."/>
            <person name="Singh A."/>
            <person name="Wilkins M.J."/>
            <person name="Karaoz U."/>
            <person name="Brodie E.L."/>
            <person name="Williams K.H."/>
            <person name="Hubbard S.S."/>
            <person name="Banfield J.F."/>
        </authorList>
    </citation>
    <scope>NUCLEOTIDE SEQUENCE [LARGE SCALE GENOMIC DNA]</scope>
</reference>
<feature type="coiled-coil region" evidence="3">
    <location>
        <begin position="60"/>
        <end position="124"/>
    </location>
</feature>
<proteinExistence type="inferred from homology"/>
<gene>
    <name evidence="4" type="ORF">A2042_09870</name>
</gene>
<keyword evidence="2" id="KW-0732">Signal</keyword>
<comment type="caution">
    <text evidence="4">The sequence shown here is derived from an EMBL/GenBank/DDBJ whole genome shotgun (WGS) entry which is preliminary data.</text>
</comment>
<dbReference type="PANTHER" id="PTHR35089">
    <property type="entry name" value="CHAPERONE PROTEIN SKP"/>
    <property type="match status" value="1"/>
</dbReference>
<dbReference type="Proteomes" id="UP000178526">
    <property type="component" value="Unassembled WGS sequence"/>
</dbReference>
<evidence type="ECO:0008006" key="6">
    <source>
        <dbReference type="Google" id="ProtNLM"/>
    </source>
</evidence>
<name>A0A1F7RHJ8_9BACT</name>
<evidence type="ECO:0000256" key="2">
    <source>
        <dbReference type="ARBA" id="ARBA00022729"/>
    </source>
</evidence>
<dbReference type="SUPFAM" id="SSF111384">
    <property type="entry name" value="OmpH-like"/>
    <property type="match status" value="1"/>
</dbReference>
<dbReference type="PANTHER" id="PTHR35089:SF1">
    <property type="entry name" value="CHAPERONE PROTEIN SKP"/>
    <property type="match status" value="1"/>
</dbReference>
<dbReference type="SMART" id="SM00935">
    <property type="entry name" value="OmpH"/>
    <property type="match status" value="1"/>
</dbReference>
<dbReference type="InterPro" id="IPR024930">
    <property type="entry name" value="Skp_dom_sf"/>
</dbReference>
<dbReference type="EMBL" id="MGDB01000080">
    <property type="protein sequence ID" value="OGL41036.1"/>
    <property type="molecule type" value="Genomic_DNA"/>
</dbReference>
<organism evidence="4 5">
    <name type="scientific">Candidatus Schekmanbacteria bacterium GWA2_38_11</name>
    <dbReference type="NCBI Taxonomy" id="1817876"/>
    <lineage>
        <taxon>Bacteria</taxon>
        <taxon>Candidatus Schekmaniibacteriota</taxon>
    </lineage>
</organism>
<evidence type="ECO:0000313" key="5">
    <source>
        <dbReference type="Proteomes" id="UP000178526"/>
    </source>
</evidence>
<sequence length="177" mass="21295">MLKNRMRFFYFLIIIFLSVFNLPLLSYGAESNRLGIVDLQRVMQESIKGKQTFELFDKEFKGKKEKLESEEKEIEKLKKDILEGLPNWSDEVKESKQEEFNKRLKKYQVEKEEFEEQVKKKNFELNKKIVNEIMDVIEEVAKKENYTIILETESVMYFSPRLDITEKIIERYDAKAK</sequence>
<accession>A0A1F7RHJ8</accession>
<comment type="similarity">
    <text evidence="1">Belongs to the Skp family.</text>
</comment>